<sequence>MLSKRVLAVVLTVAASVTILFGGWFLYERSVVAAPLQKAINSSDGIVEAGKPDITAGSVKIKVKLAPDANLRSVYETIYKESRDVIGNRELKLDIDQNGSAALDEAWSSALFAVAEAMETKHYSEIPAALSDLSSHHTGIKATSEMDDKNVYITLKQGDLTKYIVLPRTPAQMEAWSNA</sequence>
<dbReference type="RefSeq" id="WP_129439382.1">
    <property type="nucleotide sequence ID" value="NZ_CP035492.1"/>
</dbReference>
<proteinExistence type="predicted"/>
<name>A0A4P6EVC1_9BACL</name>
<keyword evidence="2" id="KW-1185">Reference proteome</keyword>
<dbReference type="KEGG" id="pprt:ET464_06675"/>
<dbReference type="AlphaFoldDB" id="A0A4P6EVC1"/>
<dbReference type="Proteomes" id="UP000293568">
    <property type="component" value="Chromosome"/>
</dbReference>
<organism evidence="1 2">
    <name type="scientific">Paenibacillus protaetiae</name>
    <dbReference type="NCBI Taxonomy" id="2509456"/>
    <lineage>
        <taxon>Bacteria</taxon>
        <taxon>Bacillati</taxon>
        <taxon>Bacillota</taxon>
        <taxon>Bacilli</taxon>
        <taxon>Bacillales</taxon>
        <taxon>Paenibacillaceae</taxon>
        <taxon>Paenibacillus</taxon>
    </lineage>
</organism>
<dbReference type="OrthoDB" id="2652483at2"/>
<evidence type="ECO:0000313" key="2">
    <source>
        <dbReference type="Proteomes" id="UP000293568"/>
    </source>
</evidence>
<dbReference type="EMBL" id="CP035492">
    <property type="protein sequence ID" value="QAY66123.1"/>
    <property type="molecule type" value="Genomic_DNA"/>
</dbReference>
<reference evidence="1 2" key="1">
    <citation type="submission" date="2019-01" db="EMBL/GenBank/DDBJ databases">
        <title>Genome sequencing of strain FW100M-2.</title>
        <authorList>
            <person name="Heo J."/>
            <person name="Kim S.-J."/>
            <person name="Kim J.-S."/>
            <person name="Hong S.-B."/>
            <person name="Kwon S.-W."/>
        </authorList>
    </citation>
    <scope>NUCLEOTIDE SEQUENCE [LARGE SCALE GENOMIC DNA]</scope>
    <source>
        <strain evidence="1 2">FW100M-2</strain>
    </source>
</reference>
<evidence type="ECO:0000313" key="1">
    <source>
        <dbReference type="EMBL" id="QAY66123.1"/>
    </source>
</evidence>
<accession>A0A4P6EVC1</accession>
<protein>
    <submittedName>
        <fullName evidence="1">Uncharacterized protein</fullName>
    </submittedName>
</protein>
<gene>
    <name evidence="1" type="ORF">ET464_06675</name>
</gene>